<dbReference type="InterPro" id="IPR011335">
    <property type="entry name" value="Restrct_endonuc-II-like"/>
</dbReference>
<dbReference type="Pfam" id="PF09588">
    <property type="entry name" value="YqaJ"/>
    <property type="match status" value="1"/>
</dbReference>
<dbReference type="EMBL" id="VUJU01007863">
    <property type="protein sequence ID" value="KAF0739311.1"/>
    <property type="molecule type" value="Genomic_DNA"/>
</dbReference>
<dbReference type="InterPro" id="IPR051703">
    <property type="entry name" value="NF-kappa-B_Signaling_Reg"/>
</dbReference>
<evidence type="ECO:0000259" key="1">
    <source>
        <dbReference type="Pfam" id="PF09588"/>
    </source>
</evidence>
<comment type="caution">
    <text evidence="3">The sequence shown here is derived from an EMBL/GenBank/DDBJ whole genome shotgun (WGS) entry which is preliminary data.</text>
</comment>
<feature type="domain" description="Mutator-like transposase" evidence="2">
    <location>
        <begin position="178"/>
        <end position="535"/>
    </location>
</feature>
<evidence type="ECO:0000313" key="3">
    <source>
        <dbReference type="EMBL" id="KAF0739311.1"/>
    </source>
</evidence>
<keyword evidence="4" id="KW-1185">Reference proteome</keyword>
<dbReference type="CDD" id="cd22343">
    <property type="entry name" value="PDDEXK_lambda_exonuclease-like"/>
    <property type="match status" value="1"/>
</dbReference>
<gene>
    <name evidence="3" type="ORF">FWK35_00024222</name>
</gene>
<dbReference type="Proteomes" id="UP000478052">
    <property type="component" value="Unassembled WGS sequence"/>
</dbReference>
<dbReference type="InterPro" id="IPR049012">
    <property type="entry name" value="Mutator_transp_dom"/>
</dbReference>
<dbReference type="InterPro" id="IPR019080">
    <property type="entry name" value="YqaJ_viral_recombinase"/>
</dbReference>
<evidence type="ECO:0000259" key="2">
    <source>
        <dbReference type="Pfam" id="PF20700"/>
    </source>
</evidence>
<accession>A0A6G0XG83</accession>
<dbReference type="PANTHER" id="PTHR46609">
    <property type="entry name" value="EXONUCLEASE, PHAGE-TYPE/RECB, C-TERMINAL DOMAIN-CONTAINING PROTEIN"/>
    <property type="match status" value="1"/>
</dbReference>
<dbReference type="Pfam" id="PF20700">
    <property type="entry name" value="Mutator"/>
    <property type="match status" value="1"/>
</dbReference>
<feature type="non-terminal residue" evidence="3">
    <location>
        <position position="1"/>
    </location>
</feature>
<dbReference type="InterPro" id="IPR017482">
    <property type="entry name" value="Lambda-type_endonuclease"/>
</dbReference>
<dbReference type="GO" id="GO:0006281">
    <property type="term" value="P:DNA repair"/>
    <property type="evidence" value="ECO:0007669"/>
    <property type="project" value="UniProtKB-ARBA"/>
</dbReference>
<dbReference type="AlphaFoldDB" id="A0A6G0XG83"/>
<feature type="domain" description="YqaJ viral recombinase" evidence="1">
    <location>
        <begin position="692"/>
        <end position="839"/>
    </location>
</feature>
<dbReference type="OrthoDB" id="10069847at2759"/>
<protein>
    <submittedName>
        <fullName evidence="3">YqaJ domain-containing protein</fullName>
    </submittedName>
</protein>
<dbReference type="InterPro" id="IPR011604">
    <property type="entry name" value="PDDEXK-like_dom_sf"/>
</dbReference>
<dbReference type="NCBIfam" id="TIGR03033">
    <property type="entry name" value="phage_rel_nuc"/>
    <property type="match status" value="1"/>
</dbReference>
<dbReference type="PANTHER" id="PTHR46609:SF8">
    <property type="entry name" value="YQAJ VIRAL RECOMBINASE DOMAIN-CONTAINING PROTEIN"/>
    <property type="match status" value="1"/>
</dbReference>
<reference evidence="3 4" key="1">
    <citation type="submission" date="2019-08" db="EMBL/GenBank/DDBJ databases">
        <title>Whole genome of Aphis craccivora.</title>
        <authorList>
            <person name="Voronova N.V."/>
            <person name="Shulinski R.S."/>
            <person name="Bandarenka Y.V."/>
            <person name="Zhorov D.G."/>
            <person name="Warner D."/>
        </authorList>
    </citation>
    <scope>NUCLEOTIDE SEQUENCE [LARGE SCALE GENOMIC DNA]</scope>
    <source>
        <strain evidence="3">180601</strain>
        <tissue evidence="3">Whole Body</tissue>
    </source>
</reference>
<evidence type="ECO:0000313" key="4">
    <source>
        <dbReference type="Proteomes" id="UP000478052"/>
    </source>
</evidence>
<dbReference type="Gene3D" id="3.90.320.10">
    <property type="match status" value="1"/>
</dbReference>
<sequence>TTSYPFFKIAHRIKNGYEVFLLKNHSGQNNITINRGRRPSVTPRPPMTHTHTHRDINRSIISVIATHGHSHRSNYSMAAAWSPFHEIRYYFKKHTLCHFIILNMTNKSNKIKRSQKKIISRNLILKRYNKKERIQSVTNTVMMTGYPEINSSTVENHVDVIENSNESIESDLNFLNGGRRIVDMKHVFTQIQNPNNHIRGLDCTFMDVEFVNKICMGFETRWYFKCKMCNKETIITSESRDLSYIPINKAAVNGTIAIGIGYTQLAELSASLDIPCMSPTTFMSCNNVLSKYVKDSAWDAMKLAGIEEKRLAIEAGDVDKDGTPMCPVIADGQWSKRSYKTKYDALSGAATIIDYRSKKILFCGIRNRYCVVCERAKTIGKEPNKHECFLNWSKGATSIEADAISEGFLCSMEMHGLKYNKLIGDGDSSVTKKLNDVMLYGPNVLIEKIECRNHILRNYGQKLLGITKKTEYPCFIRKFIIRNIMRFRTAVTKGVKYRKNLNESYYEQIEGLKKDISNSPYHIFGENSRCEQYFCTGQKLGEKNLVSEIEKCGLMNEITSAIRRVIDNAKSLLYDVDNNYCEQFNSIINKHIAGKRINFTQRQSYNTRYTNDKRKCLKKRRALFALNRKFKQKKCVSRGPDEHYGLALPLLDMLSEDEFQIKKHEFIQQITISESQKVVLERETRDQSNSQKWFAERRNRLTASNFGRVCKMRPQTSCKSTVHDILYSNIATKATEYGKNTEDFAIKYLKKEIGKEIERCGLFIDNSIPYLAATPDGLVDDDYIVEIKCPYSVKDYDSLEESIEAKKIPYITMTNGKHCLKKESDYYFQIQGQMRITNRKKCYFLVYTHKWTFLEIIEFSELFWEAKMKRQLILFYEECLLREIIDPQYSKRLLKSDIVDPVHIKENMNKFTLSKNSKPKINKS</sequence>
<proteinExistence type="predicted"/>
<name>A0A6G0XG83_APHCR</name>
<dbReference type="SUPFAM" id="SSF52980">
    <property type="entry name" value="Restriction endonuclease-like"/>
    <property type="match status" value="1"/>
</dbReference>
<organism evidence="3 4">
    <name type="scientific">Aphis craccivora</name>
    <name type="common">Cowpea aphid</name>
    <dbReference type="NCBI Taxonomy" id="307492"/>
    <lineage>
        <taxon>Eukaryota</taxon>
        <taxon>Metazoa</taxon>
        <taxon>Ecdysozoa</taxon>
        <taxon>Arthropoda</taxon>
        <taxon>Hexapoda</taxon>
        <taxon>Insecta</taxon>
        <taxon>Pterygota</taxon>
        <taxon>Neoptera</taxon>
        <taxon>Paraneoptera</taxon>
        <taxon>Hemiptera</taxon>
        <taxon>Sternorrhyncha</taxon>
        <taxon>Aphidomorpha</taxon>
        <taxon>Aphidoidea</taxon>
        <taxon>Aphididae</taxon>
        <taxon>Aphidini</taxon>
        <taxon>Aphis</taxon>
        <taxon>Aphis</taxon>
    </lineage>
</organism>